<dbReference type="OrthoDB" id="769138at2759"/>
<feature type="domain" description="Cyclin-like" evidence="3">
    <location>
        <begin position="5"/>
        <end position="100"/>
    </location>
</feature>
<dbReference type="AlphaFoldDB" id="A0A7J7JKQ9"/>
<comment type="caution">
    <text evidence="4">The sequence shown here is derived from an EMBL/GenBank/DDBJ whole genome shotgun (WGS) entry which is preliminary data.</text>
</comment>
<evidence type="ECO:0000313" key="4">
    <source>
        <dbReference type="EMBL" id="KAF6026423.1"/>
    </source>
</evidence>
<feature type="compositionally biased region" description="Low complexity" evidence="2">
    <location>
        <begin position="290"/>
        <end position="304"/>
    </location>
</feature>
<dbReference type="InterPro" id="IPR013763">
    <property type="entry name" value="Cyclin-like_dom"/>
</dbReference>
<feature type="region of interest" description="Disordered" evidence="2">
    <location>
        <begin position="269"/>
        <end position="304"/>
    </location>
</feature>
<gene>
    <name evidence="4" type="ORF">EB796_015271</name>
</gene>
<accession>A0A7J7JKQ9</accession>
<evidence type="ECO:0000256" key="1">
    <source>
        <dbReference type="RuleBase" id="RU000383"/>
    </source>
</evidence>
<dbReference type="Pfam" id="PF00134">
    <property type="entry name" value="Cyclin_N"/>
    <property type="match status" value="1"/>
</dbReference>
<name>A0A7J7JKQ9_BUGNE</name>
<keyword evidence="5" id="KW-1185">Reference proteome</keyword>
<dbReference type="EMBL" id="VXIV02002280">
    <property type="protein sequence ID" value="KAF6026423.1"/>
    <property type="molecule type" value="Genomic_DNA"/>
</dbReference>
<dbReference type="InterPro" id="IPR036915">
    <property type="entry name" value="Cyclin-like_sf"/>
</dbReference>
<reference evidence="4" key="1">
    <citation type="submission" date="2020-06" db="EMBL/GenBank/DDBJ databases">
        <title>Draft genome of Bugula neritina, a colonial animal packing powerful symbionts and potential medicines.</title>
        <authorList>
            <person name="Rayko M."/>
        </authorList>
    </citation>
    <scope>NUCLEOTIDE SEQUENCE [LARGE SCALE GENOMIC DNA]</scope>
    <source>
        <strain evidence="4">Kwan_BN1</strain>
    </source>
</reference>
<evidence type="ECO:0000256" key="2">
    <source>
        <dbReference type="SAM" id="MobiDB-lite"/>
    </source>
</evidence>
<comment type="similarity">
    <text evidence="1">Belongs to the cyclin family.</text>
</comment>
<evidence type="ECO:0000313" key="5">
    <source>
        <dbReference type="Proteomes" id="UP000593567"/>
    </source>
</evidence>
<dbReference type="SUPFAM" id="SSF47954">
    <property type="entry name" value="Cyclin-like"/>
    <property type="match status" value="1"/>
</dbReference>
<proteinExistence type="inferred from homology"/>
<dbReference type="InterPro" id="IPR006671">
    <property type="entry name" value="Cyclin_N"/>
</dbReference>
<organism evidence="4 5">
    <name type="scientific">Bugula neritina</name>
    <name type="common">Brown bryozoan</name>
    <name type="synonym">Sertularia neritina</name>
    <dbReference type="NCBI Taxonomy" id="10212"/>
    <lineage>
        <taxon>Eukaryota</taxon>
        <taxon>Metazoa</taxon>
        <taxon>Spiralia</taxon>
        <taxon>Lophotrochozoa</taxon>
        <taxon>Bryozoa</taxon>
        <taxon>Gymnolaemata</taxon>
        <taxon>Cheilostomatida</taxon>
        <taxon>Flustrina</taxon>
        <taxon>Buguloidea</taxon>
        <taxon>Bugulidae</taxon>
        <taxon>Bugula</taxon>
    </lineage>
</organism>
<protein>
    <submittedName>
        <fullName evidence="4">CCNG2</fullName>
    </submittedName>
</protein>
<dbReference type="Gene3D" id="1.10.472.10">
    <property type="entry name" value="Cyclin-like"/>
    <property type="match status" value="2"/>
</dbReference>
<dbReference type="Proteomes" id="UP000593567">
    <property type="component" value="Unassembled WGS sequence"/>
</dbReference>
<sequence length="327" mass="36444">MTKVSPVRRNQSAYNLKCLTAFYGLPHQVFCLALSTLDRFITKVKVQPRYLSCITTTCFYHAVKCYQGIQSTTSLEKLIRVSQCDCRTGDILRMETIIQDKLRAAAPDADSVTHLTLLQIIIDVFRTLSGVDLSNHLDKMASKLVMCLCHAELLDVSFVMVALAVFSSHLQTLGIIVEPVAFSMVLNICQIADRDFISYQEEIVKFLAVNYAAPSSLPKLQLKWTISNRTMAKLRPGYYGDTGLPVIPELPYEGMERSITDSVESLDDIEDEDDDVPGTPTAEDFNHHFSYPNSPSEPSPLSNGLSHGHILTYADVVSGRLSLYAHE</sequence>
<keyword evidence="1" id="KW-0195">Cyclin</keyword>
<dbReference type="FunFam" id="1.10.472.10:FF:000006">
    <property type="entry name" value="Cyclin I"/>
    <property type="match status" value="1"/>
</dbReference>
<dbReference type="SMART" id="SM00385">
    <property type="entry name" value="CYCLIN"/>
    <property type="match status" value="1"/>
</dbReference>
<evidence type="ECO:0000259" key="3">
    <source>
        <dbReference type="SMART" id="SM00385"/>
    </source>
</evidence>